<dbReference type="OrthoDB" id="9912125at2"/>
<accession>A0A410JUW6</accession>
<keyword evidence="2" id="KW-1185">Reference proteome</keyword>
<dbReference type="EMBL" id="CP035108">
    <property type="protein sequence ID" value="QAR31963.1"/>
    <property type="molecule type" value="Genomic_DNA"/>
</dbReference>
<dbReference type="AlphaFoldDB" id="A0A410JUW6"/>
<sequence>MKTFRHAVISPALPEEYLDKKTLVLLHASNFRGERQPDGKVLFTSADACMVDELCGHFASLIEHKLQENRADYPAAVALSIAVIGGRGDICGGAAYFVTAFHVKRFSTDEWLAEKEKERESAAGVELFD</sequence>
<dbReference type="RefSeq" id="WP_128465250.1">
    <property type="nucleotide sequence ID" value="NZ_CP035108.1"/>
</dbReference>
<dbReference type="KEGG" id="gtl:EP073_00660"/>
<evidence type="ECO:0000313" key="2">
    <source>
        <dbReference type="Proteomes" id="UP000287502"/>
    </source>
</evidence>
<organism evidence="1 2">
    <name type="scientific">Geovibrio thiophilus</name>
    <dbReference type="NCBI Taxonomy" id="139438"/>
    <lineage>
        <taxon>Bacteria</taxon>
        <taxon>Pseudomonadati</taxon>
        <taxon>Deferribacterota</taxon>
        <taxon>Deferribacteres</taxon>
        <taxon>Deferribacterales</taxon>
        <taxon>Geovibrionaceae</taxon>
        <taxon>Geovibrio</taxon>
    </lineage>
</organism>
<protein>
    <submittedName>
        <fullName evidence="1">Uncharacterized protein</fullName>
    </submittedName>
</protein>
<reference evidence="1 2" key="1">
    <citation type="submission" date="2019-01" db="EMBL/GenBank/DDBJ databases">
        <title>Geovibrio thiophilus DSM 11263, complete genome.</title>
        <authorList>
            <person name="Spring S."/>
            <person name="Bunk B."/>
            <person name="Sproer C."/>
        </authorList>
    </citation>
    <scope>NUCLEOTIDE SEQUENCE [LARGE SCALE GENOMIC DNA]</scope>
    <source>
        <strain evidence="1 2">DSM 11263</strain>
    </source>
</reference>
<name>A0A410JUW6_9BACT</name>
<gene>
    <name evidence="1" type="ORF">EP073_00660</name>
</gene>
<evidence type="ECO:0000313" key="1">
    <source>
        <dbReference type="EMBL" id="QAR31963.1"/>
    </source>
</evidence>
<dbReference type="Proteomes" id="UP000287502">
    <property type="component" value="Chromosome"/>
</dbReference>
<proteinExistence type="predicted"/>